<proteinExistence type="predicted"/>
<dbReference type="RefSeq" id="WP_219286832.1">
    <property type="nucleotide sequence ID" value="NZ_RPHB01000001.1"/>
</dbReference>
<name>A0A951MCT8_9BACT</name>
<organism evidence="2 3">
    <name type="scientific">Arthrospiribacter ruber</name>
    <dbReference type="NCBI Taxonomy" id="2487934"/>
    <lineage>
        <taxon>Bacteria</taxon>
        <taxon>Pseudomonadati</taxon>
        <taxon>Bacteroidota</taxon>
        <taxon>Cytophagia</taxon>
        <taxon>Cytophagales</taxon>
        <taxon>Cyclobacteriaceae</taxon>
        <taxon>Arthrospiribacter</taxon>
    </lineage>
</organism>
<evidence type="ECO:0000313" key="3">
    <source>
        <dbReference type="Proteomes" id="UP000727490"/>
    </source>
</evidence>
<keyword evidence="1" id="KW-0175">Coiled coil</keyword>
<keyword evidence="3" id="KW-1185">Reference proteome</keyword>
<gene>
    <name evidence="2" type="ORF">EGN73_02650</name>
</gene>
<sequence>MRNNLLLIAAILISNSILGQERYSGEYVFNGIEGKGDFEFIRGEGDQVIKQGEFQFNRKERDVEDKTIFYRTEIFGSYEMDQKTGTWNYLEEKHNVLLEDVKDFKLDYDINSQQILLKANYLNGLPEGKWVFEENEFVEEELRKKSIVDDLIFEGGDLKGRFQYRTFVNNRSNFIRGELLPGGIMNGEWTFVYEHEGKLISEVRNYEKGFLLGLVRSNLESGEIIEELVFFQTINKLNRLNSGEKVDFRIADEKSGIDFIDGFLTDSPQYQKQAAANAFISEFLTNVMRYDESFVSSDGELIEYPIHTQRFVFELSRAQQRMIEAIPAEFDRIKRVVRDYSNRNSLRINRQRSDSLAYANAYFDHKAQRLEEFEELIELFKTKQIQYLDVEYLKNEGLSFIKETEQIEYEYGDETIVRELEFDLSAFETGFYTGLVDYLEQLAASLLYVKNYVDASLSQIERDEDLRSIENQIQDRKIILDEVYLNTEGLNSKEASLVLAVHQNILVKDYEARLEEYSKLNRFADKKEKARTLLDLLEDLEAQHPRLVELYSKVEGLDKLYQEEIFNPFTYSRYDQRAKPRLYEAAEILFDHYFKSLKAETDYTEIKIWIDKLEVLISRMRELRDAETRRLENRINRRMDVSRIESLLEL</sequence>
<dbReference type="AlphaFoldDB" id="A0A951MCT8"/>
<feature type="coiled-coil region" evidence="1">
    <location>
        <begin position="507"/>
        <end position="543"/>
    </location>
</feature>
<accession>A0A951MCT8</accession>
<dbReference type="EMBL" id="RPHB01000001">
    <property type="protein sequence ID" value="MBW3466716.1"/>
    <property type="molecule type" value="Genomic_DNA"/>
</dbReference>
<dbReference type="Proteomes" id="UP000727490">
    <property type="component" value="Unassembled WGS sequence"/>
</dbReference>
<reference evidence="2 3" key="1">
    <citation type="journal article" date="2020" name="Syst. Appl. Microbiol.">
        <title>Arthrospiribacter ruber gen. nov., sp. nov., a novel bacterium isolated from Arthrospira cultures.</title>
        <authorList>
            <person name="Waleron M."/>
            <person name="Misztak A."/>
            <person name="Waleron M.M."/>
            <person name="Furmaniak M."/>
            <person name="Mrozik A."/>
            <person name="Waleron K."/>
        </authorList>
    </citation>
    <scope>NUCLEOTIDE SEQUENCE [LARGE SCALE GENOMIC DNA]</scope>
    <source>
        <strain evidence="2 3">DPMB0001</strain>
    </source>
</reference>
<protein>
    <submittedName>
        <fullName evidence="2">Uncharacterized protein</fullName>
    </submittedName>
</protein>
<evidence type="ECO:0000313" key="2">
    <source>
        <dbReference type="EMBL" id="MBW3466716.1"/>
    </source>
</evidence>
<evidence type="ECO:0000256" key="1">
    <source>
        <dbReference type="SAM" id="Coils"/>
    </source>
</evidence>
<comment type="caution">
    <text evidence="2">The sequence shown here is derived from an EMBL/GenBank/DDBJ whole genome shotgun (WGS) entry which is preliminary data.</text>
</comment>